<dbReference type="PANTHER" id="PTHR36433">
    <property type="entry name" value="HYPOTHETICAL CYTOSOLIC PROTEIN"/>
    <property type="match status" value="1"/>
</dbReference>
<organism evidence="2 3">
    <name type="scientific">Bacillus swezeyi</name>
    <dbReference type="NCBI Taxonomy" id="1925020"/>
    <lineage>
        <taxon>Bacteria</taxon>
        <taxon>Bacillati</taxon>
        <taxon>Bacillota</taxon>
        <taxon>Bacilli</taxon>
        <taxon>Bacillales</taxon>
        <taxon>Bacillaceae</taxon>
        <taxon>Bacillus</taxon>
    </lineage>
</organism>
<dbReference type="EMBL" id="MTJL01000026">
    <property type="protein sequence ID" value="OMI04561.1"/>
    <property type="molecule type" value="Genomic_DNA"/>
</dbReference>
<name>A0A1R1QIT2_9BACI</name>
<dbReference type="NCBIfam" id="TIGR01655">
    <property type="entry name" value="yxeA_fam"/>
    <property type="match status" value="1"/>
</dbReference>
<reference evidence="2 3" key="1">
    <citation type="submission" date="2017-01" db="EMBL/GenBank/DDBJ databases">
        <title>Bacillus phylogenomics.</title>
        <authorList>
            <person name="Dunlap C."/>
        </authorList>
    </citation>
    <scope>NUCLEOTIDE SEQUENCE [LARGE SCALE GENOMIC DNA]</scope>
    <source>
        <strain evidence="2 3">NRRL B-41282</strain>
    </source>
</reference>
<proteinExistence type="predicted"/>
<dbReference type="Proteomes" id="UP000187367">
    <property type="component" value="Unassembled WGS sequence"/>
</dbReference>
<accession>A0A1R1S0H0</accession>
<feature type="signal peptide" evidence="1">
    <location>
        <begin position="1"/>
        <end position="19"/>
    </location>
</feature>
<keyword evidence="1" id="KW-0732">Signal</keyword>
<dbReference type="InterPro" id="IPR036166">
    <property type="entry name" value="YxeA-like_sf"/>
</dbReference>
<dbReference type="Pfam" id="PF06486">
    <property type="entry name" value="DUF1093"/>
    <property type="match status" value="1"/>
</dbReference>
<sequence>MKRHIALISLVIAFAAVLSGCNLNRLGADQYYVQITADGKEDVSKTDDGKEYKMFNYKLAGFDEDGHEKTMEFTADKNLRKDAFLRVYYSNKKGVKSWEEVEKDDIPKNAKDKLGVKN</sequence>
<dbReference type="AlphaFoldDB" id="A0A1R1QIT2"/>
<evidence type="ECO:0000256" key="1">
    <source>
        <dbReference type="SAM" id="SignalP"/>
    </source>
</evidence>
<dbReference type="PANTHER" id="PTHR36433:SF2">
    <property type="entry name" value="YXEA FAMILY PROTEIN"/>
    <property type="match status" value="1"/>
</dbReference>
<evidence type="ECO:0000313" key="2">
    <source>
        <dbReference type="EMBL" id="OMI04561.1"/>
    </source>
</evidence>
<dbReference type="InterPro" id="IPR006542">
    <property type="entry name" value="DUF1093"/>
</dbReference>
<dbReference type="PROSITE" id="PS51257">
    <property type="entry name" value="PROKAR_LIPOPROTEIN"/>
    <property type="match status" value="1"/>
</dbReference>
<dbReference type="Gene3D" id="2.40.50.480">
    <property type="match status" value="1"/>
</dbReference>
<accession>A0A1R1QIT2</accession>
<dbReference type="SUPFAM" id="SSF159121">
    <property type="entry name" value="BC4932-like"/>
    <property type="match status" value="1"/>
</dbReference>
<keyword evidence="3" id="KW-1185">Reference proteome</keyword>
<dbReference type="RefSeq" id="WP_076760934.1">
    <property type="nucleotide sequence ID" value="NZ_JARMDZ010000015.1"/>
</dbReference>
<feature type="chain" id="PRO_5043149213" description="YxeA family protein" evidence="1">
    <location>
        <begin position="20"/>
        <end position="118"/>
    </location>
</feature>
<protein>
    <recommendedName>
        <fullName evidence="4">YxeA family protein</fullName>
    </recommendedName>
</protein>
<comment type="caution">
    <text evidence="2">The sequence shown here is derived from an EMBL/GenBank/DDBJ whole genome shotgun (WGS) entry which is preliminary data.</text>
</comment>
<gene>
    <name evidence="2" type="ORF">BW143_13935</name>
</gene>
<evidence type="ECO:0000313" key="3">
    <source>
        <dbReference type="Proteomes" id="UP000187367"/>
    </source>
</evidence>
<dbReference type="OrthoDB" id="8719215at2"/>
<evidence type="ECO:0008006" key="4">
    <source>
        <dbReference type="Google" id="ProtNLM"/>
    </source>
</evidence>